<dbReference type="PROSITE" id="PS51819">
    <property type="entry name" value="VOC"/>
    <property type="match status" value="1"/>
</dbReference>
<dbReference type="Proteomes" id="UP000249115">
    <property type="component" value="Unassembled WGS sequence"/>
</dbReference>
<dbReference type="CDD" id="cd08357">
    <property type="entry name" value="VOC_like"/>
    <property type="match status" value="1"/>
</dbReference>
<dbReference type="EMBL" id="QKZU01000005">
    <property type="protein sequence ID" value="PZX58293.1"/>
    <property type="molecule type" value="Genomic_DNA"/>
</dbReference>
<dbReference type="Proteomes" id="UP000321927">
    <property type="component" value="Unassembled WGS sequence"/>
</dbReference>
<reference evidence="3 5" key="2">
    <citation type="submission" date="2019-08" db="EMBL/GenBank/DDBJ databases">
        <title>Genome of Algoriphagus ratkowskyi IC026.</title>
        <authorList>
            <person name="Bowman J.P."/>
        </authorList>
    </citation>
    <scope>NUCLEOTIDE SEQUENCE [LARGE SCALE GENOMIC DNA]</scope>
    <source>
        <strain evidence="3 5">IC026</strain>
    </source>
</reference>
<evidence type="ECO:0000313" key="3">
    <source>
        <dbReference type="EMBL" id="TXD77829.1"/>
    </source>
</evidence>
<gene>
    <name evidence="3" type="ORF">ESW18_10720</name>
    <name evidence="2" type="ORF">LV84_01497</name>
</gene>
<name>A0A2W7RBD4_9BACT</name>
<evidence type="ECO:0000313" key="4">
    <source>
        <dbReference type="Proteomes" id="UP000249115"/>
    </source>
</evidence>
<dbReference type="InterPro" id="IPR029068">
    <property type="entry name" value="Glyas_Bleomycin-R_OHBP_Dase"/>
</dbReference>
<accession>A0A2W7RBD4</accession>
<protein>
    <submittedName>
        <fullName evidence="3">Glyoxalase</fullName>
    </submittedName>
</protein>
<dbReference type="Gene3D" id="3.10.180.10">
    <property type="entry name" value="2,3-Dihydroxybiphenyl 1,2-Dioxygenase, domain 1"/>
    <property type="match status" value="1"/>
</dbReference>
<feature type="domain" description="VOC" evidence="1">
    <location>
        <begin position="5"/>
        <end position="131"/>
    </location>
</feature>
<dbReference type="SUPFAM" id="SSF54593">
    <property type="entry name" value="Glyoxalase/Bleomycin resistance protein/Dihydroxybiphenyl dioxygenase"/>
    <property type="match status" value="1"/>
</dbReference>
<dbReference type="InterPro" id="IPR004360">
    <property type="entry name" value="Glyas_Fos-R_dOase_dom"/>
</dbReference>
<evidence type="ECO:0000313" key="5">
    <source>
        <dbReference type="Proteomes" id="UP000321927"/>
    </source>
</evidence>
<dbReference type="Pfam" id="PF00903">
    <property type="entry name" value="Glyoxalase"/>
    <property type="match status" value="1"/>
</dbReference>
<dbReference type="InterPro" id="IPR037523">
    <property type="entry name" value="VOC_core"/>
</dbReference>
<evidence type="ECO:0000259" key="1">
    <source>
        <dbReference type="PROSITE" id="PS51819"/>
    </source>
</evidence>
<evidence type="ECO:0000313" key="2">
    <source>
        <dbReference type="EMBL" id="PZX58293.1"/>
    </source>
</evidence>
<dbReference type="EMBL" id="VORV01000006">
    <property type="protein sequence ID" value="TXD77829.1"/>
    <property type="molecule type" value="Genomic_DNA"/>
</dbReference>
<proteinExistence type="predicted"/>
<comment type="caution">
    <text evidence="2">The sequence shown here is derived from an EMBL/GenBank/DDBJ whole genome shotgun (WGS) entry which is preliminary data.</text>
</comment>
<dbReference type="PANTHER" id="PTHR39434:SF1">
    <property type="entry name" value="VOC DOMAIN-CONTAINING PROTEIN"/>
    <property type="match status" value="1"/>
</dbReference>
<dbReference type="PANTHER" id="PTHR39434">
    <property type="match status" value="1"/>
</dbReference>
<dbReference type="OrthoDB" id="793940at2"/>
<keyword evidence="5" id="KW-1185">Reference proteome</keyword>
<reference evidence="2 4" key="1">
    <citation type="submission" date="2018-06" db="EMBL/GenBank/DDBJ databases">
        <title>Genomic Encyclopedia of Archaeal and Bacterial Type Strains, Phase II (KMG-II): from individual species to whole genera.</title>
        <authorList>
            <person name="Goeker M."/>
        </authorList>
    </citation>
    <scope>NUCLEOTIDE SEQUENCE [LARGE SCALE GENOMIC DNA]</scope>
    <source>
        <strain evidence="2 4">DSM 22686</strain>
    </source>
</reference>
<dbReference type="AlphaFoldDB" id="A0A2W7RBD4"/>
<dbReference type="RefSeq" id="WP_086500793.1">
    <property type="nucleotide sequence ID" value="NZ_MSSV01000005.1"/>
</dbReference>
<organism evidence="2 4">
    <name type="scientific">Algoriphagus ratkowskyi</name>
    <dbReference type="NCBI Taxonomy" id="57028"/>
    <lineage>
        <taxon>Bacteria</taxon>
        <taxon>Pseudomonadati</taxon>
        <taxon>Bacteroidota</taxon>
        <taxon>Cytophagia</taxon>
        <taxon>Cytophagales</taxon>
        <taxon>Cyclobacteriaceae</taxon>
        <taxon>Algoriphagus</taxon>
    </lineage>
</organism>
<sequence length="140" mass="16079">MSQFKPFHLAFPIRDIAETRAFYGDLLGCEIGRSTDKWIDFNFFGHQLSAHIKPEELALAHTNTVDGKYVPVRHFGAILPWGEWHELADKLKSHGIEFVIEPYIRFQGEVGEQATMFFLDPCGNALEFKSFQDESQIFAK</sequence>